<dbReference type="Gene3D" id="2.30.42.10">
    <property type="match status" value="1"/>
</dbReference>
<feature type="domain" description="PDZ" evidence="7">
    <location>
        <begin position="269"/>
        <end position="340"/>
    </location>
</feature>
<dbReference type="Pfam" id="PF17804">
    <property type="entry name" value="TSP_NTD"/>
    <property type="match status" value="1"/>
</dbReference>
<dbReference type="PROSITE" id="PS50106">
    <property type="entry name" value="PDZ"/>
    <property type="match status" value="1"/>
</dbReference>
<dbReference type="Gene3D" id="3.90.226.10">
    <property type="entry name" value="2-enoyl-CoA Hydratase, Chain A, domain 1"/>
    <property type="match status" value="1"/>
</dbReference>
<comment type="similarity">
    <text evidence="1 5">Belongs to the peptidase S41A family.</text>
</comment>
<dbReference type="GO" id="GO:0008236">
    <property type="term" value="F:serine-type peptidase activity"/>
    <property type="evidence" value="ECO:0007669"/>
    <property type="project" value="UniProtKB-KW"/>
</dbReference>
<dbReference type="FunFam" id="3.90.226.10:FF:000090">
    <property type="entry name" value="Tail-specific protease"/>
    <property type="match status" value="1"/>
</dbReference>
<dbReference type="GO" id="GO:0006508">
    <property type="term" value="P:proteolysis"/>
    <property type="evidence" value="ECO:0007669"/>
    <property type="project" value="UniProtKB-KW"/>
</dbReference>
<gene>
    <name evidence="8" type="ORF">DWB85_16890</name>
</gene>
<feature type="region of interest" description="Disordered" evidence="6">
    <location>
        <begin position="672"/>
        <end position="714"/>
    </location>
</feature>
<organism evidence="8 9">
    <name type="scientific">Seongchinamella sediminis</name>
    <dbReference type="NCBI Taxonomy" id="2283635"/>
    <lineage>
        <taxon>Bacteria</taxon>
        <taxon>Pseudomonadati</taxon>
        <taxon>Pseudomonadota</taxon>
        <taxon>Gammaproteobacteria</taxon>
        <taxon>Cellvibrionales</taxon>
        <taxon>Halieaceae</taxon>
        <taxon>Seongchinamella</taxon>
    </lineage>
</organism>
<dbReference type="NCBIfam" id="TIGR00225">
    <property type="entry name" value="prc"/>
    <property type="match status" value="1"/>
</dbReference>
<comment type="caution">
    <text evidence="8">The sequence shown here is derived from an EMBL/GenBank/DDBJ whole genome shotgun (WGS) entry which is preliminary data.</text>
</comment>
<evidence type="ECO:0000313" key="9">
    <source>
        <dbReference type="Proteomes" id="UP000265509"/>
    </source>
</evidence>
<dbReference type="InterPro" id="IPR029045">
    <property type="entry name" value="ClpP/crotonase-like_dom_sf"/>
</dbReference>
<dbReference type="InterPro" id="IPR004447">
    <property type="entry name" value="Peptidase_S41A"/>
</dbReference>
<dbReference type="InterPro" id="IPR020992">
    <property type="entry name" value="Tail_Prtase_C"/>
</dbReference>
<keyword evidence="9" id="KW-1185">Reference proteome</keyword>
<dbReference type="GO" id="GO:0007165">
    <property type="term" value="P:signal transduction"/>
    <property type="evidence" value="ECO:0007669"/>
    <property type="project" value="TreeGrafter"/>
</dbReference>
<dbReference type="OrthoDB" id="9812068at2"/>
<dbReference type="InterPro" id="IPR040573">
    <property type="entry name" value="TSP_N"/>
</dbReference>
<dbReference type="GO" id="GO:0004175">
    <property type="term" value="F:endopeptidase activity"/>
    <property type="evidence" value="ECO:0007669"/>
    <property type="project" value="TreeGrafter"/>
</dbReference>
<dbReference type="Proteomes" id="UP000265509">
    <property type="component" value="Unassembled WGS sequence"/>
</dbReference>
<accession>A0A3L7DSS1</accession>
<dbReference type="GO" id="GO:0030288">
    <property type="term" value="C:outer membrane-bounded periplasmic space"/>
    <property type="evidence" value="ECO:0007669"/>
    <property type="project" value="TreeGrafter"/>
</dbReference>
<dbReference type="SUPFAM" id="SSF52096">
    <property type="entry name" value="ClpP/crotonase"/>
    <property type="match status" value="1"/>
</dbReference>
<dbReference type="Pfam" id="PF03572">
    <property type="entry name" value="Peptidase_S41"/>
    <property type="match status" value="1"/>
</dbReference>
<dbReference type="EMBL" id="QRAN01000023">
    <property type="protein sequence ID" value="RLQ20578.1"/>
    <property type="molecule type" value="Genomic_DNA"/>
</dbReference>
<evidence type="ECO:0000313" key="8">
    <source>
        <dbReference type="EMBL" id="RLQ20578.1"/>
    </source>
</evidence>
<evidence type="ECO:0000256" key="1">
    <source>
        <dbReference type="ARBA" id="ARBA00009179"/>
    </source>
</evidence>
<dbReference type="InterPro" id="IPR001478">
    <property type="entry name" value="PDZ"/>
</dbReference>
<evidence type="ECO:0000256" key="4">
    <source>
        <dbReference type="ARBA" id="ARBA00022825"/>
    </source>
</evidence>
<keyword evidence="4 5" id="KW-0720">Serine protease</keyword>
<sequence length="739" mass="83759">MLNLRKTPPAALNRWLAGVHLGIASHHVVVDIVLSIFSAKAASGRILSIALLCCVVLPAAAKIEYTDSQRDTIIELVDQLEQRHYAKLEYDDRLSSQHLDAYIDSLDGSKMFFTAADIQEFQQYREQMDDQLPKGNLDAGYVIFNRFHQRLRTRLEAVNENLEQTVAAMDFTVDEYYELDTDDRQWARDQAELDERWRKHLKNQVLSLRLADKPAEEIPETLSRRYRNQLKRVDQYNSQDVFQIYANALTELYDPHTNYFSPRRSENFNINMSLSLEGIGAVLQAEDEYTKVARLVPKGPADKQGELRPSDRIVGVGQGDDGHIEDVVGWRLDEVVQLIRGPKDSTVRLQVIPAKSKTTDERKVITIVRNKVKLEEQSAQKEILEIPNGDDTLKVGVIDIPAFYIDFQAMRRGDKDYKSTTRDVKRLLQELQEEDIDGLVVDLRNNGGGSLQEANELTGLFIEYGPTVQIRHSSRRVWRDGKRLKSEYYDGPLVVLINRLSASASEIFAGAIQDYERGIIVGDRSFGKGTVQTLTPLTEGQLKITESKFYRISGDSTQHRGVVPDLAFPSLFDIEEIGESALDHALNWDQINSVRHRRYDDLSTVLPHVTGLFQERSHNNPDFVYLEDQIALAAETRELDRLPLNEEQRIALRESQKQKALAIENKRRVARGEEPLASLDEDDEDEGAADELASADSSDDSNAGEDEEPDVLLSEAGNVLVDALVLKQQRYAANVQEKN</sequence>
<evidence type="ECO:0000256" key="5">
    <source>
        <dbReference type="RuleBase" id="RU004404"/>
    </source>
</evidence>
<dbReference type="CDD" id="cd06782">
    <property type="entry name" value="cpPDZ_CPP-like"/>
    <property type="match status" value="1"/>
</dbReference>
<dbReference type="Pfam" id="PF11818">
    <property type="entry name" value="DUF3340"/>
    <property type="match status" value="1"/>
</dbReference>
<dbReference type="CDD" id="cd07560">
    <property type="entry name" value="Peptidase_S41_CPP"/>
    <property type="match status" value="1"/>
</dbReference>
<dbReference type="InterPro" id="IPR005151">
    <property type="entry name" value="Tail-specific_protease"/>
</dbReference>
<name>A0A3L7DSS1_9GAMM</name>
<evidence type="ECO:0000256" key="3">
    <source>
        <dbReference type="ARBA" id="ARBA00022801"/>
    </source>
</evidence>
<dbReference type="AlphaFoldDB" id="A0A3L7DSS1"/>
<proteinExistence type="inferred from homology"/>
<dbReference type="SMART" id="SM00245">
    <property type="entry name" value="TSPc"/>
    <property type="match status" value="1"/>
</dbReference>
<protein>
    <submittedName>
        <fullName evidence="8">Peptidase S41</fullName>
    </submittedName>
</protein>
<keyword evidence="3 5" id="KW-0378">Hydrolase</keyword>
<dbReference type="PANTHER" id="PTHR32060:SF22">
    <property type="entry name" value="CARBOXYL-TERMINAL-PROCESSING PEPTIDASE 3, CHLOROPLASTIC"/>
    <property type="match status" value="1"/>
</dbReference>
<evidence type="ECO:0000256" key="2">
    <source>
        <dbReference type="ARBA" id="ARBA00022670"/>
    </source>
</evidence>
<dbReference type="InterPro" id="IPR036034">
    <property type="entry name" value="PDZ_sf"/>
</dbReference>
<evidence type="ECO:0000256" key="6">
    <source>
        <dbReference type="SAM" id="MobiDB-lite"/>
    </source>
</evidence>
<feature type="compositionally biased region" description="Acidic residues" evidence="6">
    <location>
        <begin position="679"/>
        <end position="689"/>
    </location>
</feature>
<reference evidence="8 9" key="1">
    <citation type="submission" date="2018-07" db="EMBL/GenBank/DDBJ databases">
        <title>Halioglobus sp. genome submission.</title>
        <authorList>
            <person name="Ye M.-Q."/>
            <person name="Du Z.-J."/>
        </authorList>
    </citation>
    <scope>NUCLEOTIDE SEQUENCE [LARGE SCALE GENOMIC DNA]</scope>
    <source>
        <strain evidence="8 9">U0301</strain>
    </source>
</reference>
<keyword evidence="2 5" id="KW-0645">Protease</keyword>
<dbReference type="SUPFAM" id="SSF50156">
    <property type="entry name" value="PDZ domain-like"/>
    <property type="match status" value="1"/>
</dbReference>
<feature type="compositionally biased region" description="Acidic residues" evidence="6">
    <location>
        <begin position="697"/>
        <end position="710"/>
    </location>
</feature>
<dbReference type="Pfam" id="PF00595">
    <property type="entry name" value="PDZ"/>
    <property type="match status" value="1"/>
</dbReference>
<dbReference type="PANTHER" id="PTHR32060">
    <property type="entry name" value="TAIL-SPECIFIC PROTEASE"/>
    <property type="match status" value="1"/>
</dbReference>
<dbReference type="SMART" id="SM00228">
    <property type="entry name" value="PDZ"/>
    <property type="match status" value="1"/>
</dbReference>
<evidence type="ECO:0000259" key="7">
    <source>
        <dbReference type="PROSITE" id="PS50106"/>
    </source>
</evidence>